<evidence type="ECO:0000313" key="2">
    <source>
        <dbReference type="EMBL" id="GFH19170.1"/>
    </source>
</evidence>
<accession>A0A699ZCS0</accession>
<reference evidence="2 3" key="1">
    <citation type="submission" date="2020-02" db="EMBL/GenBank/DDBJ databases">
        <title>Draft genome sequence of Haematococcus lacustris strain NIES-144.</title>
        <authorList>
            <person name="Morimoto D."/>
            <person name="Nakagawa S."/>
            <person name="Yoshida T."/>
            <person name="Sawayama S."/>
        </authorList>
    </citation>
    <scope>NUCLEOTIDE SEQUENCE [LARGE SCALE GENOMIC DNA]</scope>
    <source>
        <strain evidence="2 3">NIES-144</strain>
    </source>
</reference>
<proteinExistence type="predicted"/>
<dbReference type="AlphaFoldDB" id="A0A699ZCS0"/>
<keyword evidence="3" id="KW-1185">Reference proteome</keyword>
<feature type="compositionally biased region" description="Low complexity" evidence="1">
    <location>
        <begin position="64"/>
        <end position="76"/>
    </location>
</feature>
<evidence type="ECO:0000313" key="3">
    <source>
        <dbReference type="Proteomes" id="UP000485058"/>
    </source>
</evidence>
<comment type="caution">
    <text evidence="2">The sequence shown here is derived from an EMBL/GenBank/DDBJ whole genome shotgun (WGS) entry which is preliminary data.</text>
</comment>
<feature type="region of interest" description="Disordered" evidence="1">
    <location>
        <begin position="64"/>
        <end position="88"/>
    </location>
</feature>
<gene>
    <name evidence="2" type="ORF">HaLaN_16075</name>
</gene>
<dbReference type="Proteomes" id="UP000485058">
    <property type="component" value="Unassembled WGS sequence"/>
</dbReference>
<sequence length="88" mass="9140">MTQHTPTAPPSSTSAICCTHHNRVGHVRRRSARAAAADYHARGIPPSTFALKCPARHLATCTSAAPQHPPGAGAAGRLQVAQRANDGL</sequence>
<evidence type="ECO:0000256" key="1">
    <source>
        <dbReference type="SAM" id="MobiDB-lite"/>
    </source>
</evidence>
<organism evidence="2 3">
    <name type="scientific">Haematococcus lacustris</name>
    <name type="common">Green alga</name>
    <name type="synonym">Haematococcus pluvialis</name>
    <dbReference type="NCBI Taxonomy" id="44745"/>
    <lineage>
        <taxon>Eukaryota</taxon>
        <taxon>Viridiplantae</taxon>
        <taxon>Chlorophyta</taxon>
        <taxon>core chlorophytes</taxon>
        <taxon>Chlorophyceae</taxon>
        <taxon>CS clade</taxon>
        <taxon>Chlamydomonadales</taxon>
        <taxon>Haematococcaceae</taxon>
        <taxon>Haematococcus</taxon>
    </lineage>
</organism>
<name>A0A699ZCS0_HAELA</name>
<dbReference type="EMBL" id="BLLF01001418">
    <property type="protein sequence ID" value="GFH19170.1"/>
    <property type="molecule type" value="Genomic_DNA"/>
</dbReference>
<protein>
    <submittedName>
        <fullName evidence="2">Uncharacterized protein</fullName>
    </submittedName>
</protein>